<comment type="caution">
    <text evidence="2">The sequence shown here is derived from an EMBL/GenBank/DDBJ whole genome shotgun (WGS) entry which is preliminary data.</text>
</comment>
<keyword evidence="3" id="KW-1185">Reference proteome</keyword>
<dbReference type="Gene3D" id="3.30.70.100">
    <property type="match status" value="1"/>
</dbReference>
<protein>
    <submittedName>
        <fullName evidence="2">Quinol monooxygenase YgiN</fullName>
    </submittedName>
</protein>
<dbReference type="AlphaFoldDB" id="A0A3N2G635"/>
<keyword evidence="2" id="KW-0560">Oxidoreductase</keyword>
<dbReference type="RefSeq" id="WP_123687496.1">
    <property type="nucleotide sequence ID" value="NZ_RKHY01000002.1"/>
</dbReference>
<proteinExistence type="predicted"/>
<dbReference type="EMBL" id="RKHY01000002">
    <property type="protein sequence ID" value="ROS32116.1"/>
    <property type="molecule type" value="Genomic_DNA"/>
</dbReference>
<name>A0A3N2G635_9PSEU</name>
<feature type="domain" description="ABM" evidence="1">
    <location>
        <begin position="2"/>
        <end position="93"/>
    </location>
</feature>
<dbReference type="PANTHER" id="PTHR33336">
    <property type="entry name" value="QUINOL MONOOXYGENASE YGIN-RELATED"/>
    <property type="match status" value="1"/>
</dbReference>
<evidence type="ECO:0000313" key="3">
    <source>
        <dbReference type="Proteomes" id="UP000274843"/>
    </source>
</evidence>
<gene>
    <name evidence="2" type="ORF">EDD35_7859</name>
</gene>
<dbReference type="InterPro" id="IPR007138">
    <property type="entry name" value="ABM_dom"/>
</dbReference>
<dbReference type="InterPro" id="IPR011008">
    <property type="entry name" value="Dimeric_a/b-barrel"/>
</dbReference>
<dbReference type="Proteomes" id="UP000274843">
    <property type="component" value="Unassembled WGS sequence"/>
</dbReference>
<accession>A0A3N2G635</accession>
<dbReference type="SUPFAM" id="SSF54909">
    <property type="entry name" value="Dimeric alpha+beta barrel"/>
    <property type="match status" value="1"/>
</dbReference>
<reference evidence="2 3" key="1">
    <citation type="submission" date="2018-11" db="EMBL/GenBank/DDBJ databases">
        <title>Sequencing the genomes of 1000 actinobacteria strains.</title>
        <authorList>
            <person name="Klenk H.-P."/>
        </authorList>
    </citation>
    <scope>NUCLEOTIDE SEQUENCE [LARGE SCALE GENOMIC DNA]</scope>
    <source>
        <strain evidence="2 3">DSM 44348</strain>
    </source>
</reference>
<organism evidence="2 3">
    <name type="scientific">Amycolatopsis thermoflava</name>
    <dbReference type="NCBI Taxonomy" id="84480"/>
    <lineage>
        <taxon>Bacteria</taxon>
        <taxon>Bacillati</taxon>
        <taxon>Actinomycetota</taxon>
        <taxon>Actinomycetes</taxon>
        <taxon>Pseudonocardiales</taxon>
        <taxon>Pseudonocardiaceae</taxon>
        <taxon>Amycolatopsis</taxon>
        <taxon>Amycolatopsis methanolica group</taxon>
    </lineage>
</organism>
<dbReference type="InterPro" id="IPR050744">
    <property type="entry name" value="AI-2_Isomerase_LsrG"/>
</dbReference>
<evidence type="ECO:0000313" key="2">
    <source>
        <dbReference type="EMBL" id="ROS32116.1"/>
    </source>
</evidence>
<keyword evidence="2" id="KW-0503">Monooxygenase</keyword>
<sequence>MYTVIVTLDVIPERLGEFLDAIRANAHATLRDEPGCLRFDVHRSAEDPHRFLLYEIYRDQKAFEVEHRAAPHYATWRKAAARCVRPGGHVNIFGSPAFPSDIPETRGSET</sequence>
<evidence type="ECO:0000259" key="1">
    <source>
        <dbReference type="PROSITE" id="PS51725"/>
    </source>
</evidence>
<dbReference type="Pfam" id="PF03992">
    <property type="entry name" value="ABM"/>
    <property type="match status" value="1"/>
</dbReference>
<dbReference type="PROSITE" id="PS51725">
    <property type="entry name" value="ABM"/>
    <property type="match status" value="1"/>
</dbReference>
<dbReference type="PANTHER" id="PTHR33336:SF1">
    <property type="entry name" value="(4S)-4-HYDROXY-5-PHOSPHONOOXYPENTANE-2,3-DIONE ISOMERASE"/>
    <property type="match status" value="1"/>
</dbReference>
<dbReference type="GO" id="GO:0005829">
    <property type="term" value="C:cytosol"/>
    <property type="evidence" value="ECO:0007669"/>
    <property type="project" value="TreeGrafter"/>
</dbReference>
<dbReference type="GO" id="GO:0004497">
    <property type="term" value="F:monooxygenase activity"/>
    <property type="evidence" value="ECO:0007669"/>
    <property type="project" value="UniProtKB-KW"/>
</dbReference>
<dbReference type="GeneID" id="301849085"/>